<dbReference type="InterPro" id="IPR006530">
    <property type="entry name" value="YD"/>
</dbReference>
<sequence length="2024" mass="211911">MPSLPAAAAEAKPKAPACPSSLADESAALITARLCGGRILVANATTETSTTWANADGTLTSQIFAGPQHVKQGNKWVDINSVLQPKADGTVQATVPSSDLALFGGDTPASAGKSGDRPLVHAKRPGGEELTLGWRSKLPKPVLQDDTATYRDVTQGTDVQVQLTATGFQQHMVLKQKPSTPISYTVPLRLTGLTARKAAAGGGAEFVDKAGKVVGTMAAPSMWDSDLDAVSQLPTHTANVSFTLTPRDYGVDVTLEPDMKFLADPATKYPVTVDPDVSLHGTFDTYVRNGMTTDGSTSTELVVGTDASGNPARSFINWDPAPLRGKQIVEAHMGLWNSYSSTCAIRAINIHSAGLASAATRWTAQPTVAATKSGATDGTMAGPSCAEEGYIRTPDHGLDQLAQTWANTTSGQVGMALIAPSETDVRYFKRLRSGNATSGQPWMYVTYNSYPVLGARSTSPSSSCVTGAGRPYINSATPTLKAVVSDAETSPVAGVFEWYAVGGAKIGGTTTATAASGATVSAAVPAGAFGNGSSYSWRVAGNDGTVNGTWSSYCEFTIDTTAPTAVPTVSSSTFPAGGGGGNAGAPGAFSFAANGVSDVAAFLYGLDTNPPTTVVNASSIGGSASVSITPATAGDHTLYVRSRDRAGNLSAITSYVFTVGSALGAISSPMENDLSAGVAVLSSTGGSTSTGVTYQWRRSETDAWTTIPTGNVTTTSGGAVSWPVTTSGSGTFPPLNWNVETTVNAAEAGPDALDGPLQVRASFSGGTAGQSQPVRFELDRSRAQAPTSSIGPAEVNLLTGNAMVPENDASAAGGLGVTRVYNTRQSGVSDALFGPGWVSSLKVPTGDTYRNVTVTGSLVQVGLPDGGTLGFTKKATTSTGATFEGEADSADLALEYFSASNSYVLTGQDGDSTTFTRSSTDPAGVYTPSSSVTGGTGASTAITWQNTTVSGSTVVRPVRAVAPAPAGVSCSSSPLTTRGCKTLTYTYATSTTATASVPGDYLGRVKELAYTAYNPATSTMTTIVLARYSYDTNGRLNAAWDPRLDYAGLNGTEHQATTYAYDTDGILNTVTPQGELPWQLSYTTVPGDAGKGRINKISRSALSAGNAVATVVYKVPTTGSSAPFDLSAGNTARWGQSVTPVDATAVFPATQVPGGNQATGALPSNWEHATVTYLDGNARETNILEPGQHLSATWYDAYGNMVQELSPLNLDRALWASASDTASAEATLAANLSAITQYSSDGQRVTDEFGPEHDVSLNDRSEVRGRSHTKYTYDQDAPASGESYDLVTTQVESVRYWDSKGKAVDADSQATRTYYDWDLRQPISTVVDPDGLALTTRATYDSVTGQTSSTTLPAGDGSTAATRKVVYYRAGTGSGVDECDNTPEWAGLACLVTPAAQADSGSELPETLTSYNMFGQPVKTVERNSSGTVRTTTITYDAAGRPATQTVSGDSSLGTAVGTRRLVYDAASGQPVRTEQLNTSGTVVAQVTRAYDTLGRVTSYTDADGAVTTRTYDIASREVSVSNGKGTQTYTYDNRGLIINVTDSQAGTFAGTYDSDGQLRSEVRPDGVVVKHYYAEDGVKNGIQYEESNGTEIYGDWTGVDAHGRTRWYVDTMSSSGYAYDNAGRLVEADQSVSTQGCFVRFYNHDKNSNRTSQSTYNAAADGSCQYSNVANTQDWSYDSADRVTNTGYNYDNLGRTLTVPGADTTGGSGAVTLDYYTNDMTRAITRGQASNTNELDVLTNRFRSSTTADNGTTATSINHYSDDTDNPSWTASTSGYTRVISGLDGLAAIYNSAGSTVLWQITNLHGDVVATRVNGTVGLTATYVTDDYGVPVTGTSPKYGYLGNEQRAADNTGGFISMGVRTYNPTTGRFLSVDPIYGGNANPYDYCSGDPANCSDISGQWSVQCKWQKKRYAHVPAGWAYNFQARCDVGHRTIRAITSAGNVLLAGLVGSAIAALFGGVTIPVAIELGFMATFVYIINEEIKGSYGDYCKRNRGAYIVSHIWNNTNGHTLFKRKRVTFWGCR</sequence>
<evidence type="ECO:0000256" key="1">
    <source>
        <dbReference type="SAM" id="MobiDB-lite"/>
    </source>
</evidence>
<dbReference type="Gene3D" id="2.180.10.10">
    <property type="entry name" value="RHS repeat-associated core"/>
    <property type="match status" value="1"/>
</dbReference>
<dbReference type="Proteomes" id="UP000629619">
    <property type="component" value="Unassembled WGS sequence"/>
</dbReference>
<feature type="compositionally biased region" description="Low complexity" evidence="1">
    <location>
        <begin position="924"/>
        <end position="938"/>
    </location>
</feature>
<organism evidence="3 4">
    <name type="scientific">Actinoplanes siamensis</name>
    <dbReference type="NCBI Taxonomy" id="1223317"/>
    <lineage>
        <taxon>Bacteria</taxon>
        <taxon>Bacillati</taxon>
        <taxon>Actinomycetota</taxon>
        <taxon>Actinomycetes</taxon>
        <taxon>Micromonosporales</taxon>
        <taxon>Micromonosporaceae</taxon>
        <taxon>Actinoplanes</taxon>
    </lineage>
</organism>
<feature type="compositionally biased region" description="Polar residues" evidence="1">
    <location>
        <begin position="1748"/>
        <end position="1760"/>
    </location>
</feature>
<evidence type="ECO:0000313" key="3">
    <source>
        <dbReference type="EMBL" id="GIF04654.1"/>
    </source>
</evidence>
<dbReference type="Pfam" id="PF05593">
    <property type="entry name" value="RHS_repeat"/>
    <property type="match status" value="1"/>
</dbReference>
<comment type="caution">
    <text evidence="3">The sequence shown here is derived from an EMBL/GenBank/DDBJ whole genome shotgun (WGS) entry which is preliminary data.</text>
</comment>
<protein>
    <recommendedName>
        <fullName evidence="5">RHS repeat-associated protein</fullName>
    </recommendedName>
</protein>
<accession>A0A919N582</accession>
<dbReference type="InterPro" id="IPR031325">
    <property type="entry name" value="RHS_repeat"/>
</dbReference>
<dbReference type="PANTHER" id="PTHR32305">
    <property type="match status" value="1"/>
</dbReference>
<evidence type="ECO:0000313" key="4">
    <source>
        <dbReference type="Proteomes" id="UP000629619"/>
    </source>
</evidence>
<evidence type="ECO:0000256" key="2">
    <source>
        <dbReference type="SAM" id="Phobius"/>
    </source>
</evidence>
<dbReference type="InterPro" id="IPR050708">
    <property type="entry name" value="T6SS_VgrG/RHS"/>
</dbReference>
<keyword evidence="2" id="KW-1133">Transmembrane helix</keyword>
<proteinExistence type="predicted"/>
<dbReference type="NCBIfam" id="TIGR03696">
    <property type="entry name" value="Rhs_assc_core"/>
    <property type="match status" value="1"/>
</dbReference>
<dbReference type="InterPro" id="IPR022385">
    <property type="entry name" value="Rhs_assc_core"/>
</dbReference>
<gene>
    <name evidence="3" type="ORF">Asi03nite_21920</name>
</gene>
<reference evidence="3" key="1">
    <citation type="submission" date="2021-01" db="EMBL/GenBank/DDBJ databases">
        <title>Whole genome shotgun sequence of Actinoplanes siamensis NBRC 109076.</title>
        <authorList>
            <person name="Komaki H."/>
            <person name="Tamura T."/>
        </authorList>
    </citation>
    <scope>NUCLEOTIDE SEQUENCE</scope>
    <source>
        <strain evidence="3">NBRC 109076</strain>
    </source>
</reference>
<dbReference type="EMBL" id="BOMW01000020">
    <property type="protein sequence ID" value="GIF04654.1"/>
    <property type="molecule type" value="Genomic_DNA"/>
</dbReference>
<dbReference type="NCBIfam" id="TIGR01643">
    <property type="entry name" value="YD_repeat_2x"/>
    <property type="match status" value="1"/>
</dbReference>
<feature type="compositionally biased region" description="Polar residues" evidence="1">
    <location>
        <begin position="910"/>
        <end position="921"/>
    </location>
</feature>
<name>A0A919N582_9ACTN</name>
<keyword evidence="2" id="KW-0812">Transmembrane</keyword>
<keyword evidence="4" id="KW-1185">Reference proteome</keyword>
<feature type="region of interest" description="Disordered" evidence="1">
    <location>
        <begin position="104"/>
        <end position="124"/>
    </location>
</feature>
<feature type="transmembrane region" description="Helical" evidence="2">
    <location>
        <begin position="1945"/>
        <end position="1978"/>
    </location>
</feature>
<dbReference type="PANTHER" id="PTHR32305:SF15">
    <property type="entry name" value="PROTEIN RHSA-RELATED"/>
    <property type="match status" value="1"/>
</dbReference>
<feature type="region of interest" description="Disordered" evidence="1">
    <location>
        <begin position="1748"/>
        <end position="1768"/>
    </location>
</feature>
<keyword evidence="2" id="KW-0472">Membrane</keyword>
<evidence type="ECO:0008006" key="5">
    <source>
        <dbReference type="Google" id="ProtNLM"/>
    </source>
</evidence>
<feature type="region of interest" description="Disordered" evidence="1">
    <location>
        <begin position="910"/>
        <end position="938"/>
    </location>
</feature>